<evidence type="ECO:0000313" key="1">
    <source>
        <dbReference type="EMBL" id="CUN43947.1"/>
    </source>
</evidence>
<sequence>MATSSITHNFVISNPNSVKLFIAAIDEADRDRTPKQTLPGRQLTNPQEILSLMSKRKKQTLKY</sequence>
<dbReference type="EMBL" id="CYZP01000001">
    <property type="protein sequence ID" value="CUN43947.1"/>
    <property type="molecule type" value="Genomic_DNA"/>
</dbReference>
<proteinExistence type="predicted"/>
<dbReference type="Proteomes" id="UP000095645">
    <property type="component" value="Unassembled WGS sequence"/>
</dbReference>
<name>A0A173WZG8_9FIRM</name>
<organism evidence="1 2">
    <name type="scientific">Blautia obeum</name>
    <dbReference type="NCBI Taxonomy" id="40520"/>
    <lineage>
        <taxon>Bacteria</taxon>
        <taxon>Bacillati</taxon>
        <taxon>Bacillota</taxon>
        <taxon>Clostridia</taxon>
        <taxon>Lachnospirales</taxon>
        <taxon>Lachnospiraceae</taxon>
        <taxon>Blautia</taxon>
    </lineage>
</organism>
<accession>A0A173WZG8</accession>
<protein>
    <submittedName>
        <fullName evidence="1">Uncharacterized protein</fullName>
    </submittedName>
</protein>
<reference evidence="1 2" key="1">
    <citation type="submission" date="2015-09" db="EMBL/GenBank/DDBJ databases">
        <authorList>
            <consortium name="Pathogen Informatics"/>
        </authorList>
    </citation>
    <scope>NUCLEOTIDE SEQUENCE [LARGE SCALE GENOMIC DNA]</scope>
    <source>
        <strain evidence="1 2">2789STDY5834861</strain>
    </source>
</reference>
<gene>
    <name evidence="1" type="ORF">ERS852476_00111</name>
</gene>
<evidence type="ECO:0000313" key="2">
    <source>
        <dbReference type="Proteomes" id="UP000095645"/>
    </source>
</evidence>
<dbReference type="AlphaFoldDB" id="A0A173WZG8"/>
<dbReference type="RefSeq" id="WP_008705619.1">
    <property type="nucleotide sequence ID" value="NZ_CYZP01000001.1"/>
</dbReference>